<name>A2FG67_TRIV3</name>
<evidence type="ECO:0000256" key="1">
    <source>
        <dbReference type="SAM" id="Phobius"/>
    </source>
</evidence>
<dbReference type="STRING" id="5722.A2FG67"/>
<proteinExistence type="predicted"/>
<dbReference type="Pfam" id="PF01501">
    <property type="entry name" value="Glyco_transf_8"/>
    <property type="match status" value="1"/>
</dbReference>
<dbReference type="KEGG" id="tva:4753872"/>
<dbReference type="OrthoDB" id="2014201at2759"/>
<dbReference type="RefSeq" id="XP_001309036.1">
    <property type="nucleotide sequence ID" value="XM_001309035.1"/>
</dbReference>
<keyword evidence="2" id="KW-0808">Transferase</keyword>
<organism evidence="2 3">
    <name type="scientific">Trichomonas vaginalis (strain ATCC PRA-98 / G3)</name>
    <dbReference type="NCBI Taxonomy" id="412133"/>
    <lineage>
        <taxon>Eukaryota</taxon>
        <taxon>Metamonada</taxon>
        <taxon>Parabasalia</taxon>
        <taxon>Trichomonadida</taxon>
        <taxon>Trichomonadidae</taxon>
        <taxon>Trichomonas</taxon>
    </lineage>
</organism>
<dbReference type="SUPFAM" id="SSF53448">
    <property type="entry name" value="Nucleotide-diphospho-sugar transferases"/>
    <property type="match status" value="1"/>
</dbReference>
<keyword evidence="3" id="KW-1185">Reference proteome</keyword>
<reference evidence="2" key="2">
    <citation type="journal article" date="2007" name="Science">
        <title>Draft genome sequence of the sexually transmitted pathogen Trichomonas vaginalis.</title>
        <authorList>
            <person name="Carlton J.M."/>
            <person name="Hirt R.P."/>
            <person name="Silva J.C."/>
            <person name="Delcher A.L."/>
            <person name="Schatz M."/>
            <person name="Zhao Q."/>
            <person name="Wortman J.R."/>
            <person name="Bidwell S.L."/>
            <person name="Alsmark U.C.M."/>
            <person name="Besteiro S."/>
            <person name="Sicheritz-Ponten T."/>
            <person name="Noel C.J."/>
            <person name="Dacks J.B."/>
            <person name="Foster P.G."/>
            <person name="Simillion C."/>
            <person name="Van de Peer Y."/>
            <person name="Miranda-Saavedra D."/>
            <person name="Barton G.J."/>
            <person name="Westrop G.D."/>
            <person name="Mueller S."/>
            <person name="Dessi D."/>
            <person name="Fiori P.L."/>
            <person name="Ren Q."/>
            <person name="Paulsen I."/>
            <person name="Zhang H."/>
            <person name="Bastida-Corcuera F.D."/>
            <person name="Simoes-Barbosa A."/>
            <person name="Brown M.T."/>
            <person name="Hayes R.D."/>
            <person name="Mukherjee M."/>
            <person name="Okumura C.Y."/>
            <person name="Schneider R."/>
            <person name="Smith A.J."/>
            <person name="Vanacova S."/>
            <person name="Villalvazo M."/>
            <person name="Haas B.J."/>
            <person name="Pertea M."/>
            <person name="Feldblyum T.V."/>
            <person name="Utterback T.R."/>
            <person name="Shu C.L."/>
            <person name="Osoegawa K."/>
            <person name="de Jong P.J."/>
            <person name="Hrdy I."/>
            <person name="Horvathova L."/>
            <person name="Zubacova Z."/>
            <person name="Dolezal P."/>
            <person name="Malik S.B."/>
            <person name="Logsdon J.M. Jr."/>
            <person name="Henze K."/>
            <person name="Gupta A."/>
            <person name="Wang C.C."/>
            <person name="Dunne R.L."/>
            <person name="Upcroft J.A."/>
            <person name="Upcroft P."/>
            <person name="White O."/>
            <person name="Salzberg S.L."/>
            <person name="Tang P."/>
            <person name="Chiu C.-H."/>
            <person name="Lee Y.-S."/>
            <person name="Embley T.M."/>
            <person name="Coombs G.H."/>
            <person name="Mottram J.C."/>
            <person name="Tachezy J."/>
            <person name="Fraser-Liggett C.M."/>
            <person name="Johnson P.J."/>
        </authorList>
    </citation>
    <scope>NUCLEOTIDE SEQUENCE [LARGE SCALE GENOMIC DNA]</scope>
    <source>
        <strain evidence="2">G3</strain>
    </source>
</reference>
<reference evidence="2" key="1">
    <citation type="submission" date="2006-10" db="EMBL/GenBank/DDBJ databases">
        <authorList>
            <person name="Amadeo P."/>
            <person name="Zhao Q."/>
            <person name="Wortman J."/>
            <person name="Fraser-Liggett C."/>
            <person name="Carlton J."/>
        </authorList>
    </citation>
    <scope>NUCLEOTIDE SEQUENCE</scope>
    <source>
        <strain evidence="2">G3</strain>
    </source>
</reference>
<protein>
    <submittedName>
        <fullName evidence="2">Glycosyl transferase family 8 protein</fullName>
    </submittedName>
</protein>
<dbReference type="VEuPathDB" id="TrichDB:TVAGG3_0852220"/>
<dbReference type="AlphaFoldDB" id="A2FG67"/>
<evidence type="ECO:0000313" key="2">
    <source>
        <dbReference type="EMBL" id="EAX96106.1"/>
    </source>
</evidence>
<dbReference type="EMBL" id="DS113774">
    <property type="protein sequence ID" value="EAX96106.1"/>
    <property type="molecule type" value="Genomic_DNA"/>
</dbReference>
<keyword evidence="1" id="KW-0812">Transmembrane</keyword>
<keyword evidence="1" id="KW-0472">Membrane</keyword>
<dbReference type="Gene3D" id="3.90.550.10">
    <property type="entry name" value="Spore Coat Polysaccharide Biosynthesis Protein SpsA, Chain A"/>
    <property type="match status" value="1"/>
</dbReference>
<keyword evidence="1" id="KW-1133">Transmembrane helix</keyword>
<dbReference type="InParanoid" id="A2FG67"/>
<gene>
    <name evidence="2" type="ORF">TVAG_014980</name>
</gene>
<dbReference type="VEuPathDB" id="TrichDB:TVAG_014980"/>
<dbReference type="eggNOG" id="KOG1950">
    <property type="taxonomic scope" value="Eukaryota"/>
</dbReference>
<dbReference type="PANTHER" id="PTHR11183">
    <property type="entry name" value="GLYCOGENIN SUBFAMILY MEMBER"/>
    <property type="match status" value="1"/>
</dbReference>
<dbReference type="InterPro" id="IPR002495">
    <property type="entry name" value="Glyco_trans_8"/>
</dbReference>
<dbReference type="GO" id="GO:0016757">
    <property type="term" value="F:glycosyltransferase activity"/>
    <property type="evidence" value="ECO:0000318"/>
    <property type="project" value="GO_Central"/>
</dbReference>
<feature type="transmembrane region" description="Helical" evidence="1">
    <location>
        <begin position="42"/>
        <end position="62"/>
    </location>
</feature>
<dbReference type="Proteomes" id="UP000001542">
    <property type="component" value="Unassembled WGS sequence"/>
</dbReference>
<evidence type="ECO:0000313" key="3">
    <source>
        <dbReference type="Proteomes" id="UP000001542"/>
    </source>
</evidence>
<dbReference type="InterPro" id="IPR029044">
    <property type="entry name" value="Nucleotide-diphossugar_trans"/>
</dbReference>
<accession>A2FG67</accession>
<sequence>MKFKIIHIIPCIAIVISIYVHLNLASLRRIDKVRYTNSSRYAFATVTTPAFCMGAVVLGYTLRKYNGNDYSYLCLVTKDVNSKWRRILSQWWRVEQVNDAKPYLWFRRSWIKLELWTFTEYEKIVYLDTDTLPTQRIDELFNHSELSCVSDPMPPQICNTGLLVLEPNLTTFKHMKKLSKDLYANNPPGDQGFINFFFGQFNPLPTLYNVPRLFDTNFEFLYEQKLIKVVHFVCKKPWKCGREGVETCGCGMYSLNQVWWDIWDEACKGHECWEFWGE</sequence>
<dbReference type="SMR" id="A2FG67"/>
<feature type="transmembrane region" description="Helical" evidence="1">
    <location>
        <begin position="5"/>
        <end position="22"/>
    </location>
</feature>
<dbReference type="FunCoup" id="A2FG67">
    <property type="interactions" value="792"/>
</dbReference>
<dbReference type="InterPro" id="IPR050587">
    <property type="entry name" value="GNT1/Glycosyltrans_8"/>
</dbReference>